<dbReference type="PANTHER" id="PTHR43454">
    <property type="entry name" value="GLYCERALDEHYDE-3-PHOSPHATE DEHYDROGENASE"/>
    <property type="match status" value="1"/>
</dbReference>
<dbReference type="EMBL" id="JBELPZ010000002">
    <property type="protein sequence ID" value="MFL9843453.1"/>
    <property type="molecule type" value="Genomic_DNA"/>
</dbReference>
<evidence type="ECO:0000256" key="4">
    <source>
        <dbReference type="RuleBase" id="RU361160"/>
    </source>
</evidence>
<evidence type="ECO:0000313" key="6">
    <source>
        <dbReference type="EMBL" id="MFL9843453.1"/>
    </source>
</evidence>
<dbReference type="NCBIfam" id="NF006139">
    <property type="entry name" value="PRK08289.1"/>
    <property type="match status" value="1"/>
</dbReference>
<dbReference type="NCBIfam" id="TIGR01534">
    <property type="entry name" value="GAPDH-I"/>
    <property type="match status" value="1"/>
</dbReference>
<evidence type="ECO:0000256" key="3">
    <source>
        <dbReference type="RuleBase" id="RU000397"/>
    </source>
</evidence>
<dbReference type="PANTHER" id="PTHR43454:SF1">
    <property type="entry name" value="GLYCERALDEHYDE 3-PHOSPHATE DEHYDROGENASE NAD(P) BINDING DOMAIN-CONTAINING PROTEIN"/>
    <property type="match status" value="1"/>
</dbReference>
<evidence type="ECO:0000256" key="1">
    <source>
        <dbReference type="ARBA" id="ARBA00007406"/>
    </source>
</evidence>
<dbReference type="Pfam" id="PF00044">
    <property type="entry name" value="Gp_dh_N"/>
    <property type="match status" value="1"/>
</dbReference>
<keyword evidence="2 4" id="KW-0560">Oxidoreductase</keyword>
<dbReference type="SMART" id="SM00846">
    <property type="entry name" value="Gp_dh_N"/>
    <property type="match status" value="1"/>
</dbReference>
<dbReference type="EC" id="1.2.1.-" evidence="4"/>
<keyword evidence="7" id="KW-1185">Reference proteome</keyword>
<sequence>MIQEWNMECKTTFSTEAFEQQKSAYIKDVKKAITLQGLINQLWYTYGIEIMIFHESLIQHTPGSLLQLLEEINNKGTISITIENIVQVVQAIQPEKLHSGILDIGDALLIPQTNTEGQQQWLNKHYDALFEDRSKDVILFGFGRIGRLVARTLIERMASKTFRLRAIVIRGSLDAAELEKRASLLRTDSVHGSCKAIIKVDYKNKSFIINGIQIPVIAADNPRKIDYTEYGIKNALVIDSSGAFRDKENLQRHLAAFGVSQVLLTAPGKGIPNIVFGVNHHNYNPDEDAILSAASCTTNAIAPVLKAMHETFGIVSGHMETIHAYTNDQNLVDNMHAKNRRGRAAALNMVITETGAGKAIAKVLPELEGKLTSNAIRVPIPNGSLAILHLKLQTATNINAINAALRGYAFEGILGAQLQYEISDELVSSDIVGNNRCAVYDSKATIIDNSGHDVTLYIWYDNEYGYTQQVIRIAQMMCQPKYQHILQ</sequence>
<name>A0ABW8YWJ0_9FLAO</name>
<dbReference type="SUPFAM" id="SSF55347">
    <property type="entry name" value="Glyceraldehyde-3-phosphate dehydrogenase-like, C-terminal domain"/>
    <property type="match status" value="1"/>
</dbReference>
<dbReference type="GO" id="GO:0004365">
    <property type="term" value="F:glyceraldehyde-3-phosphate dehydrogenase (NAD+) (phosphorylating) activity"/>
    <property type="evidence" value="ECO:0007669"/>
    <property type="project" value="UniProtKB-EC"/>
</dbReference>
<proteinExistence type="inferred from homology"/>
<dbReference type="InterPro" id="IPR036291">
    <property type="entry name" value="NAD(P)-bd_dom_sf"/>
</dbReference>
<dbReference type="SUPFAM" id="SSF51735">
    <property type="entry name" value="NAD(P)-binding Rossmann-fold domains"/>
    <property type="match status" value="1"/>
</dbReference>
<dbReference type="InterPro" id="IPR006424">
    <property type="entry name" value="Glyceraldehyde-3-P_DH_1"/>
</dbReference>
<evidence type="ECO:0000256" key="2">
    <source>
        <dbReference type="ARBA" id="ARBA00023002"/>
    </source>
</evidence>
<accession>A0ABW8YWJ0</accession>
<dbReference type="Proteomes" id="UP001629156">
    <property type="component" value="Unassembled WGS sequence"/>
</dbReference>
<protein>
    <recommendedName>
        <fullName evidence="4">Glyceraldehyde-3-phosphate dehydrogenase</fullName>
        <ecNumber evidence="4">1.2.1.-</ecNumber>
    </recommendedName>
</protein>
<comment type="similarity">
    <text evidence="1 3">Belongs to the glyceraldehyde-3-phosphate dehydrogenase family.</text>
</comment>
<evidence type="ECO:0000313" key="7">
    <source>
        <dbReference type="Proteomes" id="UP001629156"/>
    </source>
</evidence>
<dbReference type="CDD" id="cd05214">
    <property type="entry name" value="GAPDH_I_N"/>
    <property type="match status" value="1"/>
</dbReference>
<comment type="caution">
    <text evidence="6">The sequence shown here is derived from an EMBL/GenBank/DDBJ whole genome shotgun (WGS) entry which is preliminary data.</text>
</comment>
<dbReference type="Pfam" id="PF02800">
    <property type="entry name" value="Gp_dh_C"/>
    <property type="match status" value="1"/>
</dbReference>
<dbReference type="CDD" id="cd18126">
    <property type="entry name" value="GAPDH_I_C"/>
    <property type="match status" value="1"/>
</dbReference>
<dbReference type="Gene3D" id="3.40.50.720">
    <property type="entry name" value="NAD(P)-binding Rossmann-like Domain"/>
    <property type="match status" value="1"/>
</dbReference>
<dbReference type="InterPro" id="IPR020831">
    <property type="entry name" value="GlycerAld/Erythrose_P_DH"/>
</dbReference>
<dbReference type="PROSITE" id="PS00071">
    <property type="entry name" value="GAPDH"/>
    <property type="match status" value="1"/>
</dbReference>
<dbReference type="InterPro" id="IPR020828">
    <property type="entry name" value="GlycerAld_3-P_DH_NAD(P)-bd"/>
</dbReference>
<dbReference type="PRINTS" id="PR00078">
    <property type="entry name" value="G3PDHDRGNASE"/>
</dbReference>
<organism evidence="6 7">
    <name type="scientific">Flavobacterium rhizosphaerae</name>
    <dbReference type="NCBI Taxonomy" id="3163298"/>
    <lineage>
        <taxon>Bacteria</taxon>
        <taxon>Pseudomonadati</taxon>
        <taxon>Bacteroidota</taxon>
        <taxon>Flavobacteriia</taxon>
        <taxon>Flavobacteriales</taxon>
        <taxon>Flavobacteriaceae</taxon>
        <taxon>Flavobacterium</taxon>
    </lineage>
</organism>
<feature type="domain" description="Glyceraldehyde 3-phosphate dehydrogenase NAD(P) binding" evidence="5">
    <location>
        <begin position="135"/>
        <end position="296"/>
    </location>
</feature>
<dbReference type="InterPro" id="IPR020829">
    <property type="entry name" value="GlycerAld_3-P_DH_cat"/>
</dbReference>
<gene>
    <name evidence="6" type="ORF">ABS766_03365</name>
</gene>
<evidence type="ECO:0000259" key="5">
    <source>
        <dbReference type="SMART" id="SM00846"/>
    </source>
</evidence>
<dbReference type="Gene3D" id="3.30.360.10">
    <property type="entry name" value="Dihydrodipicolinate Reductase, domain 2"/>
    <property type="match status" value="1"/>
</dbReference>
<dbReference type="InterPro" id="IPR020830">
    <property type="entry name" value="GlycerAld_3-P_DH_AS"/>
</dbReference>
<dbReference type="RefSeq" id="WP_408083703.1">
    <property type="nucleotide sequence ID" value="NZ_JBELPZ010000002.1"/>
</dbReference>
<reference evidence="6 7" key="1">
    <citation type="submission" date="2024-06" db="EMBL/GenBank/DDBJ databases">
        <authorList>
            <person name="Kaempfer P."/>
            <person name="Viver T."/>
        </authorList>
    </citation>
    <scope>NUCLEOTIDE SEQUENCE [LARGE SCALE GENOMIC DNA]</scope>
    <source>
        <strain evidence="6 7">ST-119</strain>
    </source>
</reference>